<gene>
    <name evidence="1" type="ORF">LTR16_009309</name>
</gene>
<reference evidence="1 2" key="1">
    <citation type="submission" date="2023-08" db="EMBL/GenBank/DDBJ databases">
        <title>Black Yeasts Isolated from many extreme environments.</title>
        <authorList>
            <person name="Coleine C."/>
            <person name="Stajich J.E."/>
            <person name="Selbmann L."/>
        </authorList>
    </citation>
    <scope>NUCLEOTIDE SEQUENCE [LARGE SCALE GENOMIC DNA]</scope>
    <source>
        <strain evidence="1 2">CCFEE 536</strain>
    </source>
</reference>
<dbReference type="InterPro" id="IPR002495">
    <property type="entry name" value="Glyco_trans_8"/>
</dbReference>
<evidence type="ECO:0008006" key="3">
    <source>
        <dbReference type="Google" id="ProtNLM"/>
    </source>
</evidence>
<dbReference type="PANTHER" id="PTHR11183">
    <property type="entry name" value="GLYCOGENIN SUBFAMILY MEMBER"/>
    <property type="match status" value="1"/>
</dbReference>
<protein>
    <recommendedName>
        <fullName evidence="3">Nucleotide-diphospho-sugar transferase</fullName>
    </recommendedName>
</protein>
<dbReference type="InterPro" id="IPR029044">
    <property type="entry name" value="Nucleotide-diphossugar_trans"/>
</dbReference>
<dbReference type="InterPro" id="IPR050587">
    <property type="entry name" value="GNT1/Glycosyltrans_8"/>
</dbReference>
<organism evidence="1 2">
    <name type="scientific">Cryomyces antarcticus</name>
    <dbReference type="NCBI Taxonomy" id="329879"/>
    <lineage>
        <taxon>Eukaryota</taxon>
        <taxon>Fungi</taxon>
        <taxon>Dikarya</taxon>
        <taxon>Ascomycota</taxon>
        <taxon>Pezizomycotina</taxon>
        <taxon>Dothideomycetes</taxon>
        <taxon>Dothideomycetes incertae sedis</taxon>
        <taxon>Cryomyces</taxon>
    </lineage>
</organism>
<sequence length="177" mass="20371">MTKLRAWELTQYSRILFLDGDTILTRPLDGVFDDPAAQPTISLRHANATIDDEAPAPPNFVLASMPEANPFHAYPPTAANNDFKDPNYFNAGFFVFAPSRQMFEVYTSLMKLPGRFNPRYPEQNLLNYAHRREGNMAWRQLDTLWNIRFPSLKDYEGGVGSLHDKWWHPHMDQELAG</sequence>
<name>A0ABR0M306_9PEZI</name>
<accession>A0ABR0M306</accession>
<feature type="non-terminal residue" evidence="1">
    <location>
        <position position="177"/>
    </location>
</feature>
<dbReference type="Proteomes" id="UP001357485">
    <property type="component" value="Unassembled WGS sequence"/>
</dbReference>
<dbReference type="SUPFAM" id="SSF53448">
    <property type="entry name" value="Nucleotide-diphospho-sugar transferases"/>
    <property type="match status" value="1"/>
</dbReference>
<dbReference type="EMBL" id="JAVRRA010002403">
    <property type="protein sequence ID" value="KAK5277824.1"/>
    <property type="molecule type" value="Genomic_DNA"/>
</dbReference>
<evidence type="ECO:0000313" key="1">
    <source>
        <dbReference type="EMBL" id="KAK5277824.1"/>
    </source>
</evidence>
<comment type="caution">
    <text evidence="1">The sequence shown here is derived from an EMBL/GenBank/DDBJ whole genome shotgun (WGS) entry which is preliminary data.</text>
</comment>
<dbReference type="Pfam" id="PF01501">
    <property type="entry name" value="Glyco_transf_8"/>
    <property type="match status" value="1"/>
</dbReference>
<keyword evidence="2" id="KW-1185">Reference proteome</keyword>
<dbReference type="Gene3D" id="3.90.550.10">
    <property type="entry name" value="Spore Coat Polysaccharide Biosynthesis Protein SpsA, Chain A"/>
    <property type="match status" value="1"/>
</dbReference>
<evidence type="ECO:0000313" key="2">
    <source>
        <dbReference type="Proteomes" id="UP001357485"/>
    </source>
</evidence>
<proteinExistence type="predicted"/>